<keyword evidence="3" id="KW-1185">Reference proteome</keyword>
<evidence type="ECO:0000313" key="2">
    <source>
        <dbReference type="EMBL" id="CAL6025494.1"/>
    </source>
</evidence>
<reference evidence="2 3" key="2">
    <citation type="submission" date="2024-07" db="EMBL/GenBank/DDBJ databases">
        <authorList>
            <person name="Akdeniz Z."/>
        </authorList>
    </citation>
    <scope>NUCLEOTIDE SEQUENCE [LARGE SCALE GENOMIC DNA]</scope>
</reference>
<sequence>MQISFKLEHRIQTIHLKAKYQLAVNEANNCFGHNRFNMASYFSVSHQLQQLERQFKQRCSQHQLLLNIQCVSIPSSDSSPYLLGTQRLQSVSYEYEEQTREYFTLPSSLSTSFLEFSSSQ</sequence>
<organism evidence="1">
    <name type="scientific">Hexamita inflata</name>
    <dbReference type="NCBI Taxonomy" id="28002"/>
    <lineage>
        <taxon>Eukaryota</taxon>
        <taxon>Metamonada</taxon>
        <taxon>Diplomonadida</taxon>
        <taxon>Hexamitidae</taxon>
        <taxon>Hexamitinae</taxon>
        <taxon>Hexamita</taxon>
    </lineage>
</organism>
<dbReference type="EMBL" id="CAXDID020000099">
    <property type="protein sequence ID" value="CAL6025494.1"/>
    <property type="molecule type" value="Genomic_DNA"/>
</dbReference>
<dbReference type="Proteomes" id="UP001642409">
    <property type="component" value="Unassembled WGS sequence"/>
</dbReference>
<evidence type="ECO:0000313" key="3">
    <source>
        <dbReference type="Proteomes" id="UP001642409"/>
    </source>
</evidence>
<dbReference type="AlphaFoldDB" id="A0AA86PMV0"/>
<dbReference type="EMBL" id="CATOUU010000694">
    <property type="protein sequence ID" value="CAI9941498.1"/>
    <property type="molecule type" value="Genomic_DNA"/>
</dbReference>
<comment type="caution">
    <text evidence="1">The sequence shown here is derived from an EMBL/GenBank/DDBJ whole genome shotgun (WGS) entry which is preliminary data.</text>
</comment>
<gene>
    <name evidence="1" type="ORF">HINF_LOCUS29143</name>
    <name evidence="2" type="ORF">HINF_LOCUS30332</name>
</gene>
<name>A0AA86PMV0_9EUKA</name>
<reference evidence="1" key="1">
    <citation type="submission" date="2023-06" db="EMBL/GenBank/DDBJ databases">
        <authorList>
            <person name="Kurt Z."/>
        </authorList>
    </citation>
    <scope>NUCLEOTIDE SEQUENCE</scope>
</reference>
<protein>
    <submittedName>
        <fullName evidence="2">Hypothetical_protein</fullName>
    </submittedName>
</protein>
<accession>A0AA86PMV0</accession>
<proteinExistence type="predicted"/>
<evidence type="ECO:0000313" key="1">
    <source>
        <dbReference type="EMBL" id="CAI9941498.1"/>
    </source>
</evidence>